<proteinExistence type="predicted"/>
<dbReference type="HOGENOM" id="CLU_1710803_0_0_4"/>
<name>W0V3V2_9BURK</name>
<feature type="region of interest" description="Disordered" evidence="1">
    <location>
        <begin position="1"/>
        <end position="22"/>
    </location>
</feature>
<dbReference type="eggNOG" id="ENOG5032HSX">
    <property type="taxonomic scope" value="Bacteria"/>
</dbReference>
<gene>
    <name evidence="2" type="ORF">GJA_1657</name>
</gene>
<feature type="region of interest" description="Disordered" evidence="1">
    <location>
        <begin position="36"/>
        <end position="60"/>
    </location>
</feature>
<feature type="compositionally biased region" description="Polar residues" evidence="1">
    <location>
        <begin position="1"/>
        <end position="12"/>
    </location>
</feature>
<feature type="compositionally biased region" description="Low complexity" evidence="1">
    <location>
        <begin position="37"/>
        <end position="52"/>
    </location>
</feature>
<evidence type="ECO:0000313" key="2">
    <source>
        <dbReference type="EMBL" id="CDG82295.1"/>
    </source>
</evidence>
<evidence type="ECO:0000313" key="3">
    <source>
        <dbReference type="Proteomes" id="UP000027604"/>
    </source>
</evidence>
<organism evidence="2 3">
    <name type="scientific">Janthinobacterium agaricidamnosum NBRC 102515 = DSM 9628</name>
    <dbReference type="NCBI Taxonomy" id="1349767"/>
    <lineage>
        <taxon>Bacteria</taxon>
        <taxon>Pseudomonadati</taxon>
        <taxon>Pseudomonadota</taxon>
        <taxon>Betaproteobacteria</taxon>
        <taxon>Burkholderiales</taxon>
        <taxon>Oxalobacteraceae</taxon>
        <taxon>Janthinobacterium</taxon>
    </lineage>
</organism>
<dbReference type="AlphaFoldDB" id="W0V3V2"/>
<dbReference type="PATRIC" id="fig|1349767.4.peg.3335"/>
<dbReference type="Proteomes" id="UP000027604">
    <property type="component" value="Chromosome I"/>
</dbReference>
<sequence length="153" mass="16624">MNMTTRPITNNGVKPGGGRQAPVQQQMPIQLEPNQVLSSDLSSREQSLSLERAGASHSDAGAELTRWLGNGLTTRNKAWAQDPLPDLRALQKLLLAKSLATEGQPRAECLAAIKVVELNVQWRLRMLQMDMDSDMAAANGAAKPADKPLKETK</sequence>
<evidence type="ECO:0000256" key="1">
    <source>
        <dbReference type="SAM" id="MobiDB-lite"/>
    </source>
</evidence>
<accession>W0V3V2</accession>
<protein>
    <submittedName>
        <fullName evidence="2">Uncharacterized protein</fullName>
    </submittedName>
</protein>
<dbReference type="EMBL" id="HG322949">
    <property type="protein sequence ID" value="CDG82295.1"/>
    <property type="molecule type" value="Genomic_DNA"/>
</dbReference>
<dbReference type="KEGG" id="jag:GJA_1657"/>
<keyword evidence="3" id="KW-1185">Reference proteome</keyword>
<reference evidence="2 3" key="1">
    <citation type="journal article" date="2015" name="Genome Announc.">
        <title>Genome Sequence of Mushroom Soft-Rot Pathogen Janthinobacterium agaricidamnosum.</title>
        <authorList>
            <person name="Graupner K."/>
            <person name="Lackner G."/>
            <person name="Hertweck C."/>
        </authorList>
    </citation>
    <scope>NUCLEOTIDE SEQUENCE [LARGE SCALE GENOMIC DNA]</scope>
    <source>
        <strain evidence="3">NBRC 102515 / DSM 9628</strain>
    </source>
</reference>
<dbReference type="STRING" id="1349767.GJA_1657"/>